<dbReference type="Gene3D" id="3.30.70.660">
    <property type="entry name" value="Pseudouridine synthase I, catalytic domain, C-terminal subdomain"/>
    <property type="match status" value="1"/>
</dbReference>
<dbReference type="GO" id="GO:0031119">
    <property type="term" value="P:tRNA pseudouridine synthesis"/>
    <property type="evidence" value="ECO:0007669"/>
    <property type="project" value="TreeGrafter"/>
</dbReference>
<dbReference type="GO" id="GO:0005737">
    <property type="term" value="C:cytoplasm"/>
    <property type="evidence" value="ECO:0007669"/>
    <property type="project" value="TreeGrafter"/>
</dbReference>
<dbReference type="InterPro" id="IPR020103">
    <property type="entry name" value="PsdUridine_synth_cat_dom_sf"/>
</dbReference>
<dbReference type="InterPro" id="IPR020095">
    <property type="entry name" value="PsdUridine_synth_TruA_C"/>
</dbReference>
<dbReference type="PANTHER" id="PTHR11142">
    <property type="entry name" value="PSEUDOURIDYLATE SYNTHASE"/>
    <property type="match status" value="1"/>
</dbReference>
<dbReference type="GO" id="GO:1990481">
    <property type="term" value="P:mRNA pseudouridine synthesis"/>
    <property type="evidence" value="ECO:0007669"/>
    <property type="project" value="TreeGrafter"/>
</dbReference>
<name>A0A2P2LQL5_RHIMU</name>
<reference evidence="6" key="1">
    <citation type="submission" date="2018-02" db="EMBL/GenBank/DDBJ databases">
        <title>Rhizophora mucronata_Transcriptome.</title>
        <authorList>
            <person name="Meera S.P."/>
            <person name="Sreeshan A."/>
            <person name="Augustine A."/>
        </authorList>
    </citation>
    <scope>NUCLEOTIDE SEQUENCE</scope>
    <source>
        <tissue evidence="6">Leaf</tissue>
    </source>
</reference>
<keyword evidence="2 4" id="KW-0819">tRNA processing</keyword>
<sequence length="174" mass="20103">MFHQAMKSGTKKFVGEHNFSNFCKMDAANVHNYKRHITSFEIAPCDTRHEDNQLFVIKIIGSAFLWHQVRCMVAVLFMIGQDLETPDVIDTLLDTNRTRRKPQYPMAPEIPLVLRSCEFEGLKFRCSSGSSILSMISSVKTSNNMTKCMVILIWNFIVTCNPIWNCTLWRYIPC</sequence>
<dbReference type="EMBL" id="GGEC01039769">
    <property type="protein sequence ID" value="MBX20253.1"/>
    <property type="molecule type" value="Transcribed_RNA"/>
</dbReference>
<dbReference type="SUPFAM" id="SSF55120">
    <property type="entry name" value="Pseudouridine synthase"/>
    <property type="match status" value="1"/>
</dbReference>
<comment type="catalytic activity">
    <reaction evidence="4">
        <text>uridine(38/39/40) in tRNA = pseudouridine(38/39/40) in tRNA</text>
        <dbReference type="Rhea" id="RHEA:22376"/>
        <dbReference type="Rhea" id="RHEA-COMP:10085"/>
        <dbReference type="Rhea" id="RHEA-COMP:10087"/>
        <dbReference type="ChEBI" id="CHEBI:65314"/>
        <dbReference type="ChEBI" id="CHEBI:65315"/>
        <dbReference type="EC" id="5.4.99.12"/>
    </reaction>
</comment>
<organism evidence="6">
    <name type="scientific">Rhizophora mucronata</name>
    <name type="common">Asiatic mangrove</name>
    <dbReference type="NCBI Taxonomy" id="61149"/>
    <lineage>
        <taxon>Eukaryota</taxon>
        <taxon>Viridiplantae</taxon>
        <taxon>Streptophyta</taxon>
        <taxon>Embryophyta</taxon>
        <taxon>Tracheophyta</taxon>
        <taxon>Spermatophyta</taxon>
        <taxon>Magnoliopsida</taxon>
        <taxon>eudicotyledons</taxon>
        <taxon>Gunneridae</taxon>
        <taxon>Pentapetalae</taxon>
        <taxon>rosids</taxon>
        <taxon>fabids</taxon>
        <taxon>Malpighiales</taxon>
        <taxon>Rhizophoraceae</taxon>
        <taxon>Rhizophora</taxon>
    </lineage>
</organism>
<proteinExistence type="inferred from homology"/>
<evidence type="ECO:0000256" key="1">
    <source>
        <dbReference type="ARBA" id="ARBA00009375"/>
    </source>
</evidence>
<dbReference type="AlphaFoldDB" id="A0A2P2LQL5"/>
<evidence type="ECO:0000313" key="6">
    <source>
        <dbReference type="EMBL" id="MBX20253.1"/>
    </source>
</evidence>
<dbReference type="InterPro" id="IPR001406">
    <property type="entry name" value="PsdUridine_synth_TruA"/>
</dbReference>
<dbReference type="EC" id="5.4.99.12" evidence="4"/>
<evidence type="ECO:0000256" key="2">
    <source>
        <dbReference type="ARBA" id="ARBA00022694"/>
    </source>
</evidence>
<dbReference type="InterPro" id="IPR020097">
    <property type="entry name" value="PsdUridine_synth_TruA_a/b_dom"/>
</dbReference>
<evidence type="ECO:0000259" key="5">
    <source>
        <dbReference type="Pfam" id="PF01416"/>
    </source>
</evidence>
<evidence type="ECO:0000256" key="4">
    <source>
        <dbReference type="RuleBase" id="RU003792"/>
    </source>
</evidence>
<dbReference type="GO" id="GO:0003723">
    <property type="term" value="F:RNA binding"/>
    <property type="evidence" value="ECO:0007669"/>
    <property type="project" value="InterPro"/>
</dbReference>
<dbReference type="GO" id="GO:0005634">
    <property type="term" value="C:nucleus"/>
    <property type="evidence" value="ECO:0007669"/>
    <property type="project" value="TreeGrafter"/>
</dbReference>
<protein>
    <recommendedName>
        <fullName evidence="4">tRNA pseudouridine synthase</fullName>
        <ecNumber evidence="4">5.4.99.12</ecNumber>
    </recommendedName>
</protein>
<evidence type="ECO:0000256" key="3">
    <source>
        <dbReference type="ARBA" id="ARBA00023235"/>
    </source>
</evidence>
<comment type="similarity">
    <text evidence="1 4">Belongs to the tRNA pseudouridine synthase TruA family.</text>
</comment>
<feature type="domain" description="Pseudouridine synthase I TruA alpha/beta" evidence="5">
    <location>
        <begin position="11"/>
        <end position="120"/>
    </location>
</feature>
<accession>A0A2P2LQL5</accession>
<dbReference type="Pfam" id="PF01416">
    <property type="entry name" value="PseudoU_synth_1"/>
    <property type="match status" value="1"/>
</dbReference>
<keyword evidence="3 4" id="KW-0413">Isomerase</keyword>
<dbReference type="PANTHER" id="PTHR11142:SF5">
    <property type="entry name" value="TRNA PSEUDOURIDINE(38_39) SYNTHASE"/>
    <property type="match status" value="1"/>
</dbReference>
<dbReference type="GO" id="GO:0160147">
    <property type="term" value="F:tRNA pseudouridine(38-40) synthase activity"/>
    <property type="evidence" value="ECO:0007669"/>
    <property type="project" value="UniProtKB-EC"/>
</dbReference>